<dbReference type="PANTHER" id="PTHR43591">
    <property type="entry name" value="METHYLTRANSFERASE"/>
    <property type="match status" value="1"/>
</dbReference>
<accession>A0A1C4VWM3</accession>
<evidence type="ECO:0000313" key="2">
    <source>
        <dbReference type="EMBL" id="SCE88414.1"/>
    </source>
</evidence>
<dbReference type="InterPro" id="IPR013216">
    <property type="entry name" value="Methyltransf_11"/>
</dbReference>
<organism evidence="2 3">
    <name type="scientific">Micromonospora coriariae</name>
    <dbReference type="NCBI Taxonomy" id="285665"/>
    <lineage>
        <taxon>Bacteria</taxon>
        <taxon>Bacillati</taxon>
        <taxon>Actinomycetota</taxon>
        <taxon>Actinomycetes</taxon>
        <taxon>Micromonosporales</taxon>
        <taxon>Micromonosporaceae</taxon>
        <taxon>Micromonospora</taxon>
    </lineage>
</organism>
<gene>
    <name evidence="2" type="ORF">GA0070607_2777</name>
</gene>
<reference evidence="3" key="1">
    <citation type="submission" date="2016-06" db="EMBL/GenBank/DDBJ databases">
        <authorList>
            <person name="Varghese N."/>
            <person name="Submissions Spin"/>
        </authorList>
    </citation>
    <scope>NUCLEOTIDE SEQUENCE [LARGE SCALE GENOMIC DNA]</scope>
    <source>
        <strain evidence="3">DSM 44875</strain>
    </source>
</reference>
<name>A0A1C4VWM3_9ACTN</name>
<dbReference type="GO" id="GO:0008757">
    <property type="term" value="F:S-adenosylmethionine-dependent methyltransferase activity"/>
    <property type="evidence" value="ECO:0007669"/>
    <property type="project" value="InterPro"/>
</dbReference>
<dbReference type="Gene3D" id="3.40.50.150">
    <property type="entry name" value="Vaccinia Virus protein VP39"/>
    <property type="match status" value="1"/>
</dbReference>
<dbReference type="PANTHER" id="PTHR43591:SF99">
    <property type="entry name" value="OS06G0646000 PROTEIN"/>
    <property type="match status" value="1"/>
</dbReference>
<dbReference type="CDD" id="cd02440">
    <property type="entry name" value="AdoMet_MTases"/>
    <property type="match status" value="1"/>
</dbReference>
<protein>
    <submittedName>
        <fullName evidence="2">Methyltransferase domain-containing protein</fullName>
    </submittedName>
</protein>
<dbReference type="GO" id="GO:0032259">
    <property type="term" value="P:methylation"/>
    <property type="evidence" value="ECO:0007669"/>
    <property type="project" value="UniProtKB-KW"/>
</dbReference>
<dbReference type="EMBL" id="LT607412">
    <property type="protein sequence ID" value="SCE88414.1"/>
    <property type="molecule type" value="Genomic_DNA"/>
</dbReference>
<dbReference type="SUPFAM" id="SSF53335">
    <property type="entry name" value="S-adenosyl-L-methionine-dependent methyltransferases"/>
    <property type="match status" value="1"/>
</dbReference>
<dbReference type="InterPro" id="IPR029063">
    <property type="entry name" value="SAM-dependent_MTases_sf"/>
</dbReference>
<dbReference type="Pfam" id="PF08241">
    <property type="entry name" value="Methyltransf_11"/>
    <property type="match status" value="1"/>
</dbReference>
<keyword evidence="3" id="KW-1185">Reference proteome</keyword>
<keyword evidence="2" id="KW-0489">Methyltransferase</keyword>
<dbReference type="Proteomes" id="UP000198243">
    <property type="component" value="Chromosome I"/>
</dbReference>
<feature type="domain" description="Methyltransferase type 11" evidence="1">
    <location>
        <begin position="49"/>
        <end position="143"/>
    </location>
</feature>
<evidence type="ECO:0000259" key="1">
    <source>
        <dbReference type="Pfam" id="PF08241"/>
    </source>
</evidence>
<sequence length="251" mass="27528">MLCGVPLIDYYGPQGWGSQSPPLRQRQHVATDLIFAAMAADPAAQTAILDVGCGDGSFLAHLASSAPDRDIRWIGVDYSEHQLARAAELPYEFHRCDLGDGLPFPDTSIDLVHAGEVLEHLYDPDHLLEECARVLRPGGHLVITTPNLQAWYNRALFLAGVQPIFYETSSRSTEVGAGPLRRLKTDTIPVGHLRLFNRTALLDLLRREGFEPVTLRGAGFHGVPSSMAWLDAAMCRRPSLASILVVLAVKR</sequence>
<dbReference type="AlphaFoldDB" id="A0A1C4VWM3"/>
<keyword evidence="2" id="KW-0808">Transferase</keyword>
<evidence type="ECO:0000313" key="3">
    <source>
        <dbReference type="Proteomes" id="UP000198243"/>
    </source>
</evidence>
<proteinExistence type="predicted"/>